<dbReference type="Pfam" id="PF01535">
    <property type="entry name" value="PPR"/>
    <property type="match status" value="2"/>
</dbReference>
<accession>W1Q033</accession>
<dbReference type="PROSITE" id="PS51375">
    <property type="entry name" value="PPR"/>
    <property type="match status" value="3"/>
</dbReference>
<organism evidence="3 4">
    <name type="scientific">Amborella trichopoda</name>
    <dbReference type="NCBI Taxonomy" id="13333"/>
    <lineage>
        <taxon>Eukaryota</taxon>
        <taxon>Viridiplantae</taxon>
        <taxon>Streptophyta</taxon>
        <taxon>Embryophyta</taxon>
        <taxon>Tracheophyta</taxon>
        <taxon>Spermatophyta</taxon>
        <taxon>Magnoliopsida</taxon>
        <taxon>Amborellales</taxon>
        <taxon>Amborellaceae</taxon>
        <taxon>Amborella</taxon>
    </lineage>
</organism>
<dbReference type="Gramene" id="ERN13834">
    <property type="protein sequence ID" value="ERN13834"/>
    <property type="gene ID" value="AMTR_s00049p00223290"/>
</dbReference>
<reference evidence="4" key="1">
    <citation type="journal article" date="2013" name="Science">
        <title>The Amborella genome and the evolution of flowering plants.</title>
        <authorList>
            <consortium name="Amborella Genome Project"/>
        </authorList>
    </citation>
    <scope>NUCLEOTIDE SEQUENCE [LARGE SCALE GENOMIC DNA]</scope>
</reference>
<feature type="repeat" description="PPR" evidence="2">
    <location>
        <begin position="40"/>
        <end position="74"/>
    </location>
</feature>
<dbReference type="OMA" id="RCFARRI"/>
<protein>
    <recommendedName>
        <fullName evidence="5">Pentacotripeptide-repeat region of PRORP domain-containing protein</fullName>
    </recommendedName>
</protein>
<dbReference type="EMBL" id="KI392567">
    <property type="protein sequence ID" value="ERN13834.1"/>
    <property type="molecule type" value="Genomic_DNA"/>
</dbReference>
<feature type="repeat" description="PPR" evidence="2">
    <location>
        <begin position="242"/>
        <end position="276"/>
    </location>
</feature>
<dbReference type="InterPro" id="IPR002885">
    <property type="entry name" value="PPR_rpt"/>
</dbReference>
<sequence length="326" mass="35955">MVQMGSPIDLFEANNLMSQLVKSKNLAQAHQLFEIMPQRDEVSWTTLIGGHINGSQPFEALALFSRMREEGTRIDEFVLSLILKACGTTNQLKQGESLHGFSVKTGFVNCVFVGSAILDMYTKTGCISKSRDVFHEMPQRNVVSWTAMMTGLVNSGHAKEALLYFSKMWASKIDVDSFTFATALKACADIDALLIGKEIHSQSIKLGFDLNSFVGNTLTTMYNKCGKLEYALRLFERMPIRDVVSWTTKIAGFTQKGCENEALQAFIQMRKVGVSPNEFTLAAVISAIAGLGSVHLGMQLHAHVMCHGPRHPLLTSVDGYHDVKPA</sequence>
<dbReference type="InterPro" id="IPR011990">
    <property type="entry name" value="TPR-like_helical_dom_sf"/>
</dbReference>
<evidence type="ECO:0000313" key="4">
    <source>
        <dbReference type="Proteomes" id="UP000017836"/>
    </source>
</evidence>
<feature type="repeat" description="PPR" evidence="2">
    <location>
        <begin position="141"/>
        <end position="175"/>
    </location>
</feature>
<evidence type="ECO:0008006" key="5">
    <source>
        <dbReference type="Google" id="ProtNLM"/>
    </source>
</evidence>
<dbReference type="GO" id="GO:0003723">
    <property type="term" value="F:RNA binding"/>
    <property type="evidence" value="ECO:0007669"/>
    <property type="project" value="InterPro"/>
</dbReference>
<evidence type="ECO:0000313" key="3">
    <source>
        <dbReference type="EMBL" id="ERN13834.1"/>
    </source>
</evidence>
<dbReference type="InterPro" id="IPR046960">
    <property type="entry name" value="PPR_At4g14850-like_plant"/>
</dbReference>
<dbReference type="AlphaFoldDB" id="W1Q033"/>
<dbReference type="FunFam" id="1.25.40.10:FF:000073">
    <property type="entry name" value="Pentatricopeptide repeat-containing protein chloroplastic"/>
    <property type="match status" value="1"/>
</dbReference>
<evidence type="ECO:0000256" key="1">
    <source>
        <dbReference type="ARBA" id="ARBA00022737"/>
    </source>
</evidence>
<keyword evidence="4" id="KW-1185">Reference proteome</keyword>
<dbReference type="GO" id="GO:0009451">
    <property type="term" value="P:RNA modification"/>
    <property type="evidence" value="ECO:0007669"/>
    <property type="project" value="InterPro"/>
</dbReference>
<dbReference type="PANTHER" id="PTHR47926:SF347">
    <property type="entry name" value="PENTATRICOPEPTIDE REPEAT-CONTAINING PROTEIN"/>
    <property type="match status" value="1"/>
</dbReference>
<dbReference type="eggNOG" id="KOG4197">
    <property type="taxonomic scope" value="Eukaryota"/>
</dbReference>
<dbReference type="PANTHER" id="PTHR47926">
    <property type="entry name" value="PENTATRICOPEPTIDE REPEAT-CONTAINING PROTEIN"/>
    <property type="match status" value="1"/>
</dbReference>
<evidence type="ECO:0000256" key="2">
    <source>
        <dbReference type="PROSITE-ProRule" id="PRU00708"/>
    </source>
</evidence>
<proteinExistence type="predicted"/>
<dbReference type="Proteomes" id="UP000017836">
    <property type="component" value="Unassembled WGS sequence"/>
</dbReference>
<keyword evidence="1" id="KW-0677">Repeat</keyword>
<dbReference type="NCBIfam" id="TIGR00756">
    <property type="entry name" value="PPR"/>
    <property type="match status" value="3"/>
</dbReference>
<name>W1Q033_AMBTC</name>
<dbReference type="Pfam" id="PF13041">
    <property type="entry name" value="PPR_2"/>
    <property type="match status" value="2"/>
</dbReference>
<dbReference type="Gene3D" id="1.25.40.10">
    <property type="entry name" value="Tetratricopeptide repeat domain"/>
    <property type="match status" value="3"/>
</dbReference>
<dbReference type="HOGENOM" id="CLU_002706_0_3_1"/>
<dbReference type="FunFam" id="1.25.40.10:FF:000344">
    <property type="entry name" value="Pentatricopeptide repeat-containing protein"/>
    <property type="match status" value="1"/>
</dbReference>
<gene>
    <name evidence="3" type="ORF">AMTR_s00049p00223290</name>
</gene>